<dbReference type="KEGG" id="pbk:Back11_21170"/>
<accession>A0A3G9IR63</accession>
<name>A0A3G9IR63_9BACL</name>
<proteinExistence type="predicted"/>
<evidence type="ECO:0000313" key="1">
    <source>
        <dbReference type="EMBL" id="BBH20772.1"/>
    </source>
</evidence>
<dbReference type="OrthoDB" id="2609760at2"/>
<dbReference type="EMBL" id="AP019308">
    <property type="protein sequence ID" value="BBH20772.1"/>
    <property type="molecule type" value="Genomic_DNA"/>
</dbReference>
<organism evidence="1 2">
    <name type="scientific">Paenibacillus baekrokdamisoli</name>
    <dbReference type="NCBI Taxonomy" id="1712516"/>
    <lineage>
        <taxon>Bacteria</taxon>
        <taxon>Bacillati</taxon>
        <taxon>Bacillota</taxon>
        <taxon>Bacilli</taxon>
        <taxon>Bacillales</taxon>
        <taxon>Paenibacillaceae</taxon>
        <taxon>Paenibacillus</taxon>
    </lineage>
</organism>
<dbReference type="RefSeq" id="WP_125656190.1">
    <property type="nucleotide sequence ID" value="NZ_AP019308.1"/>
</dbReference>
<sequence>MILMLSMVLLVGCTGYTIMRIYKHRQLFSCMAGMMIAMTIGMIASIAFGTLIGLLYRPDLTTPTIAAVLFGMVCGYLSGKPIRLIAALDGMLAGIMGGMMGAMLGVMIESKGTVIVLFIDVVFIFVLLVLHQFISEESSVTRQSQEIEERAASRLITNNNQSKGSILHPLVFGVVIFAVAAVFLYQNSDNQITKPEEPTTHDHSSAK</sequence>
<protein>
    <submittedName>
        <fullName evidence="1">Uncharacterized protein</fullName>
    </submittedName>
</protein>
<keyword evidence="2" id="KW-1185">Reference proteome</keyword>
<dbReference type="Proteomes" id="UP000275368">
    <property type="component" value="Chromosome"/>
</dbReference>
<gene>
    <name evidence="1" type="ORF">Back11_21170</name>
</gene>
<dbReference type="AlphaFoldDB" id="A0A3G9IR63"/>
<reference evidence="1 2" key="1">
    <citation type="submission" date="2018-11" db="EMBL/GenBank/DDBJ databases">
        <title>Complete genome sequence of Paenibacillus baekrokdamisoli strain KCTC 33723.</title>
        <authorList>
            <person name="Kang S.W."/>
            <person name="Lee K.C."/>
            <person name="Kim K.K."/>
            <person name="Kim J.S."/>
            <person name="Kim D.S."/>
            <person name="Ko S.H."/>
            <person name="Yang S.H."/>
            <person name="Lee J.S."/>
        </authorList>
    </citation>
    <scope>NUCLEOTIDE SEQUENCE [LARGE SCALE GENOMIC DNA]</scope>
    <source>
        <strain evidence="1 2">KCTC 33723</strain>
    </source>
</reference>
<evidence type="ECO:0000313" key="2">
    <source>
        <dbReference type="Proteomes" id="UP000275368"/>
    </source>
</evidence>